<sequence>MSAQRPAVSVVLTAAGPVSEALAALQPSLRLHDEVLVVAAVPVGTVRGARVLPAGASLAEQRAAGVAAARNELVLLVDGDCLAPPHALDQLAAALGDDVVAVGPRTDLAAGRQQLVAPIEAIGTRSTLRAFAREQARELRGAYWPAEELADVVLLARTADLTAVDDLGEGLGARLASGGRRVVVAAESWWPHRDTAACSLRPAARPLLSGTMIVKDEEEVLGESIAALQAFCDEVVVYDTGSTDRTVEIAEAAGARVVRGYWNDHFSDARNRSLMHCTGRWAFTVDADEVAVGDVEAVRRRLRDARANVDAFVVEVDNAAVGVGAASTLRSRRIARASADWWAGRLHEQLMDRTGDAPAEEDLQDVRLVHSGYLPHRMAARDKYKRNADLARLAVEDGGIEGDPGEALANLARSLCSAGDGPGALDAAERMIAVGGTPVNQRQSCLVGLMVTIGSKDFDGARVWLERLRERSVAGLTVAAYEAEIAMREGDPARALELLAALPDVVEDEVGLRRTRDSWLALEVEACLATGEHARGVERVLEVTGRGTAALRLATVAKLFKRAGVPLVRYLRAVPADDVLPLLGESLSMSDEDADDVLEQAFTAWPASRAVLAAALPIAGRRTVLRALEWSARARAVGITAGCPLVAIAGDPARPARDRVLAAAVALESYRDERALPLFLAAADAVPDAEAELVTAELTLLAPRVVGELLV</sequence>
<dbReference type="PANTHER" id="PTHR43630">
    <property type="entry name" value="POLY-BETA-1,6-N-ACETYL-D-GLUCOSAMINE SYNTHASE"/>
    <property type="match status" value="1"/>
</dbReference>
<dbReference type="CDD" id="cd02511">
    <property type="entry name" value="Beta4Glucosyltransferase"/>
    <property type="match status" value="1"/>
</dbReference>
<gene>
    <name evidence="2" type="ORF">G9H71_20625</name>
</gene>
<dbReference type="EMBL" id="JAANNP010000106">
    <property type="protein sequence ID" value="NHC16195.1"/>
    <property type="molecule type" value="Genomic_DNA"/>
</dbReference>
<evidence type="ECO:0000313" key="3">
    <source>
        <dbReference type="Proteomes" id="UP000800981"/>
    </source>
</evidence>
<dbReference type="Proteomes" id="UP000800981">
    <property type="component" value="Unassembled WGS sequence"/>
</dbReference>
<evidence type="ECO:0000259" key="1">
    <source>
        <dbReference type="Pfam" id="PF00535"/>
    </source>
</evidence>
<keyword evidence="3" id="KW-1185">Reference proteome</keyword>
<dbReference type="Gene3D" id="3.90.550.10">
    <property type="entry name" value="Spore Coat Polysaccharide Biosynthesis Protein SpsA, Chain A"/>
    <property type="match status" value="2"/>
</dbReference>
<reference evidence="2 3" key="1">
    <citation type="submission" date="2020-03" db="EMBL/GenBank/DDBJ databases">
        <title>Two novel Motilibacter sp.</title>
        <authorList>
            <person name="Liu S."/>
        </authorList>
    </citation>
    <scope>NUCLEOTIDE SEQUENCE [LARGE SCALE GENOMIC DNA]</scope>
    <source>
        <strain evidence="2 3">E257</strain>
    </source>
</reference>
<comment type="caution">
    <text evidence="2">The sequence shown here is derived from an EMBL/GenBank/DDBJ whole genome shotgun (WGS) entry which is preliminary data.</text>
</comment>
<evidence type="ECO:0000313" key="2">
    <source>
        <dbReference type="EMBL" id="NHC16195.1"/>
    </source>
</evidence>
<dbReference type="SUPFAM" id="SSF53448">
    <property type="entry name" value="Nucleotide-diphospho-sugar transferases"/>
    <property type="match status" value="2"/>
</dbReference>
<accession>A0ABX0H017</accession>
<dbReference type="RefSeq" id="WP_196792329.1">
    <property type="nucleotide sequence ID" value="NZ_JAANNP010000106.1"/>
</dbReference>
<proteinExistence type="predicted"/>
<organism evidence="2 3">
    <name type="scientific">Motilibacter deserti</name>
    <dbReference type="NCBI Taxonomy" id="2714956"/>
    <lineage>
        <taxon>Bacteria</taxon>
        <taxon>Bacillati</taxon>
        <taxon>Actinomycetota</taxon>
        <taxon>Actinomycetes</taxon>
        <taxon>Motilibacterales</taxon>
        <taxon>Motilibacteraceae</taxon>
        <taxon>Motilibacter</taxon>
    </lineage>
</organism>
<dbReference type="InterPro" id="IPR001173">
    <property type="entry name" value="Glyco_trans_2-like"/>
</dbReference>
<feature type="domain" description="Glycosyltransferase 2-like" evidence="1">
    <location>
        <begin position="212"/>
        <end position="307"/>
    </location>
</feature>
<protein>
    <submittedName>
        <fullName evidence="2">Glycosyltransferase</fullName>
    </submittedName>
</protein>
<dbReference type="Pfam" id="PF00535">
    <property type="entry name" value="Glycos_transf_2"/>
    <property type="match status" value="1"/>
</dbReference>
<name>A0ABX0H017_9ACTN</name>
<dbReference type="InterPro" id="IPR029044">
    <property type="entry name" value="Nucleotide-diphossugar_trans"/>
</dbReference>
<dbReference type="PANTHER" id="PTHR43630:SF2">
    <property type="entry name" value="GLYCOSYLTRANSFERASE"/>
    <property type="match status" value="1"/>
</dbReference>